<comment type="similarity">
    <text evidence="1">Belongs to the glycosyltransferase 2 family.</text>
</comment>
<sequence length="382" mass="42738">MTLFNCMLSIFWVSVTFVFYAYVGYPLLLMAIGILRDRPVRKAPSHPMVSLIITAYNEEKRIREKLENTLRQDYPRERLDIVVASDCSTDGTDDLVRSYGPSGVRLVRSVVKGGKEAAQKHAVESTTGAILIFSDTATMLEPQAISTIVRNFADSTVGCVSSVDRFVDVDGSVSGEGAYVRYEMFLRNLETRVNTLVGLSGSFFAARRTVCQNWAPDLQSDFNTLLNSVRLGLRGVADPESIGFYKNLVDPKKEYERKVRTVVRGISVFMKSLSLLNPFRYHLFAWQLISHKLCRWLVPFAMIGALGANAVLASSSRFYQGTLIAQAGFYAVAVAYLVTTRLPSVGILRIPSFFVMVNVSILDAWVRYCRGERIVSWTPSKR</sequence>
<dbReference type="InterPro" id="IPR001173">
    <property type="entry name" value="Glyco_trans_2-like"/>
</dbReference>
<evidence type="ECO:0000313" key="6">
    <source>
        <dbReference type="EMBL" id="SPP66149.1"/>
    </source>
</evidence>
<evidence type="ECO:0000256" key="3">
    <source>
        <dbReference type="ARBA" id="ARBA00022679"/>
    </source>
</evidence>
<name>A0A330LAN1_9BACT</name>
<keyword evidence="4" id="KW-0472">Membrane</keyword>
<organism evidence="6 7">
    <name type="scientific">Nitrospira lenta</name>
    <dbReference type="NCBI Taxonomy" id="1436998"/>
    <lineage>
        <taxon>Bacteria</taxon>
        <taxon>Pseudomonadati</taxon>
        <taxon>Nitrospirota</taxon>
        <taxon>Nitrospiria</taxon>
        <taxon>Nitrospirales</taxon>
        <taxon>Nitrospiraceae</taxon>
        <taxon>Nitrospira</taxon>
    </lineage>
</organism>
<evidence type="ECO:0000256" key="1">
    <source>
        <dbReference type="ARBA" id="ARBA00006739"/>
    </source>
</evidence>
<keyword evidence="3 6" id="KW-0808">Transferase</keyword>
<dbReference type="PANTHER" id="PTHR43630:SF1">
    <property type="entry name" value="POLY-BETA-1,6-N-ACETYL-D-GLUCOSAMINE SYNTHASE"/>
    <property type="match status" value="1"/>
</dbReference>
<keyword evidence="4" id="KW-1133">Transmembrane helix</keyword>
<dbReference type="InParanoid" id="A0A330LAN1"/>
<dbReference type="SUPFAM" id="SSF53448">
    <property type="entry name" value="Nucleotide-diphospho-sugar transferases"/>
    <property type="match status" value="1"/>
</dbReference>
<evidence type="ECO:0000256" key="2">
    <source>
        <dbReference type="ARBA" id="ARBA00022676"/>
    </source>
</evidence>
<dbReference type="RefSeq" id="WP_245924501.1">
    <property type="nucleotide sequence ID" value="NZ_OUNR01000018.1"/>
</dbReference>
<keyword evidence="2 6" id="KW-0328">Glycosyltransferase</keyword>
<keyword evidence="7" id="KW-1185">Reference proteome</keyword>
<evidence type="ECO:0000259" key="5">
    <source>
        <dbReference type="Pfam" id="PF00535"/>
    </source>
</evidence>
<feature type="transmembrane region" description="Helical" evidence="4">
    <location>
        <begin position="350"/>
        <end position="368"/>
    </location>
</feature>
<dbReference type="Gene3D" id="3.90.550.10">
    <property type="entry name" value="Spore Coat Polysaccharide Biosynthesis Protein SpsA, Chain A"/>
    <property type="match status" value="1"/>
</dbReference>
<evidence type="ECO:0000256" key="4">
    <source>
        <dbReference type="SAM" id="Phobius"/>
    </source>
</evidence>
<keyword evidence="4" id="KW-0812">Transmembrane</keyword>
<dbReference type="Proteomes" id="UP000248168">
    <property type="component" value="Unassembled WGS sequence"/>
</dbReference>
<reference evidence="7" key="1">
    <citation type="submission" date="2018-04" db="EMBL/GenBank/DDBJ databases">
        <authorList>
            <person name="Lucker S."/>
            <person name="Sakoula D."/>
        </authorList>
    </citation>
    <scope>NUCLEOTIDE SEQUENCE [LARGE SCALE GENOMIC DNA]</scope>
</reference>
<evidence type="ECO:0000313" key="7">
    <source>
        <dbReference type="Proteomes" id="UP000248168"/>
    </source>
</evidence>
<dbReference type="EC" id="2.4.1.-" evidence="6"/>
<proteinExistence type="inferred from homology"/>
<dbReference type="EMBL" id="OUNR01000018">
    <property type="protein sequence ID" value="SPP66149.1"/>
    <property type="molecule type" value="Genomic_DNA"/>
</dbReference>
<dbReference type="InterPro" id="IPR029044">
    <property type="entry name" value="Nucleotide-diphossugar_trans"/>
</dbReference>
<gene>
    <name evidence="6" type="ORF">NITLEN_50189</name>
</gene>
<accession>A0A330LAN1</accession>
<protein>
    <submittedName>
        <fullName evidence="6">Glycosyl transferase, group 2</fullName>
        <ecNumber evidence="6">2.4.1.-</ecNumber>
    </submittedName>
</protein>
<dbReference type="PANTHER" id="PTHR43630">
    <property type="entry name" value="POLY-BETA-1,6-N-ACETYL-D-GLUCOSAMINE SYNTHASE"/>
    <property type="match status" value="1"/>
</dbReference>
<dbReference type="CDD" id="cd06439">
    <property type="entry name" value="CESA_like_1"/>
    <property type="match status" value="1"/>
</dbReference>
<dbReference type="AlphaFoldDB" id="A0A330LAN1"/>
<dbReference type="GO" id="GO:0016757">
    <property type="term" value="F:glycosyltransferase activity"/>
    <property type="evidence" value="ECO:0007669"/>
    <property type="project" value="UniProtKB-KW"/>
</dbReference>
<feature type="domain" description="Glycosyltransferase 2-like" evidence="5">
    <location>
        <begin position="50"/>
        <end position="211"/>
    </location>
</feature>
<feature type="transmembrane region" description="Helical" evidence="4">
    <location>
        <begin position="293"/>
        <end position="312"/>
    </location>
</feature>
<feature type="transmembrane region" description="Helical" evidence="4">
    <location>
        <begin position="318"/>
        <end position="338"/>
    </location>
</feature>
<feature type="transmembrane region" description="Helical" evidence="4">
    <location>
        <begin position="12"/>
        <end position="35"/>
    </location>
</feature>
<dbReference type="Pfam" id="PF00535">
    <property type="entry name" value="Glycos_transf_2"/>
    <property type="match status" value="1"/>
</dbReference>